<dbReference type="GO" id="GO:0005789">
    <property type="term" value="C:endoplasmic reticulum membrane"/>
    <property type="evidence" value="ECO:0007669"/>
    <property type="project" value="TreeGrafter"/>
</dbReference>
<dbReference type="RefSeq" id="XP_018026592.1">
    <property type="nucleotide sequence ID" value="XM_018171103.2"/>
</dbReference>
<comment type="function">
    <text evidence="17">Acyl-CoA synthetase required for both the import of long chain fatty acids (LCFAs) (C14-C18) and the activation very long chain fatty acids (VLCFAs) (C20-C26) by esterification of the fatty acids into metabolically active CoA-thioesters for subsequent degradation or incorporation into phospholipids. The transport and fatty acyl-CoA synthetase activities are genetically separable and are thus independent activities. Esterifies VLCFAs in the peroxisome matrix. The VLCFAs are actively transported into peroxisomes by a PXA1-PXA2 heterodimeric transporter in the peroxisomal membrane.</text>
</comment>
<evidence type="ECO:0000313" key="22">
    <source>
        <dbReference type="Proteomes" id="UP000694843"/>
    </source>
</evidence>
<evidence type="ECO:0000256" key="3">
    <source>
        <dbReference type="ARBA" id="ARBA00022448"/>
    </source>
</evidence>
<evidence type="ECO:0000256" key="11">
    <source>
        <dbReference type="ARBA" id="ARBA00023136"/>
    </source>
</evidence>
<evidence type="ECO:0000256" key="10">
    <source>
        <dbReference type="ARBA" id="ARBA00023055"/>
    </source>
</evidence>
<dbReference type="PANTHER" id="PTHR43107:SF15">
    <property type="entry name" value="FATTY ACID TRANSPORT PROTEIN 3, ISOFORM A"/>
    <property type="match status" value="1"/>
</dbReference>
<dbReference type="InterPro" id="IPR000873">
    <property type="entry name" value="AMP-dep_synth/lig_dom"/>
</dbReference>
<name>A0A8B7PMI5_HYAAZ</name>
<dbReference type="FunFam" id="3.40.50.12780:FF:000019">
    <property type="entry name" value="Long-chain fatty acid transporter"/>
    <property type="match status" value="1"/>
</dbReference>
<dbReference type="SUPFAM" id="SSF56801">
    <property type="entry name" value="Acetyl-CoA synthetase-like"/>
    <property type="match status" value="1"/>
</dbReference>
<evidence type="ECO:0000256" key="4">
    <source>
        <dbReference type="ARBA" id="ARBA00022475"/>
    </source>
</evidence>
<evidence type="ECO:0000256" key="13">
    <source>
        <dbReference type="ARBA" id="ARBA00036527"/>
    </source>
</evidence>
<evidence type="ECO:0000256" key="6">
    <source>
        <dbReference type="ARBA" id="ARBA00022692"/>
    </source>
</evidence>
<dbReference type="NCBIfam" id="NF006134">
    <property type="entry name" value="PRK08279.1"/>
    <property type="match status" value="1"/>
</dbReference>
<accession>A0A8B7PMI5</accession>
<evidence type="ECO:0000256" key="18">
    <source>
        <dbReference type="ARBA" id="ARBA00068795"/>
    </source>
</evidence>
<keyword evidence="7" id="KW-0547">Nucleotide-binding</keyword>
<keyword evidence="10" id="KW-0445">Lipid transport</keyword>
<protein>
    <recommendedName>
        <fullName evidence="18">Very long-chain fatty acid transport protein</fullName>
    </recommendedName>
    <alternativeName>
        <fullName evidence="14">Long-chain-fatty-acid--CoA ligase</fullName>
    </alternativeName>
    <alternativeName>
        <fullName evidence="19">Very-long-chain acyl-CoA synthetase</fullName>
    </alternativeName>
</protein>
<dbReference type="Proteomes" id="UP000694843">
    <property type="component" value="Unplaced"/>
</dbReference>
<dbReference type="InterPro" id="IPR020845">
    <property type="entry name" value="AMP-binding_CS"/>
</dbReference>
<evidence type="ECO:0000256" key="7">
    <source>
        <dbReference type="ARBA" id="ARBA00022741"/>
    </source>
</evidence>
<evidence type="ECO:0000259" key="20">
    <source>
        <dbReference type="Pfam" id="PF00501"/>
    </source>
</evidence>
<feature type="domain" description="AMP-binding enzyme C-terminal" evidence="21">
    <location>
        <begin position="523"/>
        <end position="600"/>
    </location>
</feature>
<dbReference type="GO" id="GO:0005524">
    <property type="term" value="F:ATP binding"/>
    <property type="evidence" value="ECO:0007669"/>
    <property type="project" value="UniProtKB-KW"/>
</dbReference>
<evidence type="ECO:0000256" key="14">
    <source>
        <dbReference type="ARBA" id="ARBA00041297"/>
    </source>
</evidence>
<dbReference type="AlphaFoldDB" id="A0A8B7PMI5"/>
<dbReference type="OMA" id="HHGLIMR"/>
<keyword evidence="8" id="KW-0067">ATP-binding</keyword>
<dbReference type="GO" id="GO:0005324">
    <property type="term" value="F:long-chain fatty acid transmembrane transporter activity"/>
    <property type="evidence" value="ECO:0007669"/>
    <property type="project" value="TreeGrafter"/>
</dbReference>
<keyword evidence="4" id="KW-1003">Cell membrane</keyword>
<dbReference type="GO" id="GO:0005778">
    <property type="term" value="C:peroxisomal membrane"/>
    <property type="evidence" value="ECO:0007669"/>
    <property type="project" value="UniProtKB-SubCell"/>
</dbReference>
<dbReference type="InterPro" id="IPR045851">
    <property type="entry name" value="AMP-bd_C_sf"/>
</dbReference>
<keyword evidence="5" id="KW-0436">Ligase</keyword>
<keyword evidence="9" id="KW-1133">Transmembrane helix</keyword>
<dbReference type="KEGG" id="hazt:108682014"/>
<dbReference type="Gene3D" id="3.30.300.30">
    <property type="match status" value="1"/>
</dbReference>
<gene>
    <name evidence="23" type="primary">LOC108682014</name>
</gene>
<dbReference type="Pfam" id="PF00501">
    <property type="entry name" value="AMP-binding"/>
    <property type="match status" value="1"/>
</dbReference>
<evidence type="ECO:0000256" key="19">
    <source>
        <dbReference type="ARBA" id="ARBA00078285"/>
    </source>
</evidence>
<evidence type="ECO:0000256" key="9">
    <source>
        <dbReference type="ARBA" id="ARBA00022989"/>
    </source>
</evidence>
<dbReference type="GO" id="GO:0005886">
    <property type="term" value="C:plasma membrane"/>
    <property type="evidence" value="ECO:0007669"/>
    <property type="project" value="UniProtKB-SubCell"/>
</dbReference>
<evidence type="ECO:0000313" key="23">
    <source>
        <dbReference type="RefSeq" id="XP_018026592.1"/>
    </source>
</evidence>
<keyword evidence="3" id="KW-0813">Transport</keyword>
<comment type="catalytic activity">
    <reaction evidence="13">
        <text>a very long-chain fatty acid + ATP + CoA = a very long-chain fatty acyl-CoA + AMP + diphosphate</text>
        <dbReference type="Rhea" id="RHEA:54536"/>
        <dbReference type="ChEBI" id="CHEBI:30616"/>
        <dbReference type="ChEBI" id="CHEBI:33019"/>
        <dbReference type="ChEBI" id="CHEBI:57287"/>
        <dbReference type="ChEBI" id="CHEBI:58950"/>
        <dbReference type="ChEBI" id="CHEBI:138261"/>
        <dbReference type="ChEBI" id="CHEBI:456215"/>
    </reaction>
    <physiologicalReaction direction="left-to-right" evidence="13">
        <dbReference type="Rhea" id="RHEA:54537"/>
    </physiologicalReaction>
</comment>
<dbReference type="PANTHER" id="PTHR43107">
    <property type="entry name" value="LONG-CHAIN FATTY ACID TRANSPORT PROTEIN"/>
    <property type="match status" value="1"/>
</dbReference>
<keyword evidence="6" id="KW-0812">Transmembrane</keyword>
<dbReference type="InterPro" id="IPR042099">
    <property type="entry name" value="ANL_N_sf"/>
</dbReference>
<organism evidence="22 23">
    <name type="scientific">Hyalella azteca</name>
    <name type="common">Amphipod</name>
    <dbReference type="NCBI Taxonomy" id="294128"/>
    <lineage>
        <taxon>Eukaryota</taxon>
        <taxon>Metazoa</taxon>
        <taxon>Ecdysozoa</taxon>
        <taxon>Arthropoda</taxon>
        <taxon>Crustacea</taxon>
        <taxon>Multicrustacea</taxon>
        <taxon>Malacostraca</taxon>
        <taxon>Eumalacostraca</taxon>
        <taxon>Peracarida</taxon>
        <taxon>Amphipoda</taxon>
        <taxon>Senticaudata</taxon>
        <taxon>Talitrida</taxon>
        <taxon>Talitroidea</taxon>
        <taxon>Hyalellidae</taxon>
        <taxon>Hyalella</taxon>
    </lineage>
</organism>
<evidence type="ECO:0000256" key="16">
    <source>
        <dbReference type="ARBA" id="ARBA00048666"/>
    </source>
</evidence>
<keyword evidence="22" id="KW-1185">Reference proteome</keyword>
<comment type="subcellular location">
    <subcellularLocation>
        <location evidence="1">Cell membrane</location>
        <topology evidence="1">Multi-pass membrane protein</topology>
    </subcellularLocation>
    <subcellularLocation>
        <location evidence="15">Peroxisome membrane</location>
    </subcellularLocation>
</comment>
<evidence type="ECO:0000256" key="5">
    <source>
        <dbReference type="ARBA" id="ARBA00022598"/>
    </source>
</evidence>
<comment type="similarity">
    <text evidence="2">Belongs to the ATP-dependent AMP-binding enzyme family.</text>
</comment>
<keyword evidence="11" id="KW-0472">Membrane</keyword>
<evidence type="ECO:0000256" key="8">
    <source>
        <dbReference type="ARBA" id="ARBA00022840"/>
    </source>
</evidence>
<reference evidence="23" key="1">
    <citation type="submission" date="2025-08" db="UniProtKB">
        <authorList>
            <consortium name="RefSeq"/>
        </authorList>
    </citation>
    <scope>IDENTIFICATION</scope>
    <source>
        <tissue evidence="23">Whole organism</tissue>
    </source>
</reference>
<evidence type="ECO:0000256" key="1">
    <source>
        <dbReference type="ARBA" id="ARBA00004651"/>
    </source>
</evidence>
<evidence type="ECO:0000259" key="21">
    <source>
        <dbReference type="Pfam" id="PF13193"/>
    </source>
</evidence>
<proteinExistence type="inferred from homology"/>
<dbReference type="Gene3D" id="3.40.50.12780">
    <property type="entry name" value="N-terminal domain of ligase-like"/>
    <property type="match status" value="1"/>
</dbReference>
<dbReference type="PROSITE" id="PS00455">
    <property type="entry name" value="AMP_BINDING"/>
    <property type="match status" value="1"/>
</dbReference>
<sequence length="655" mass="72770">MGTKNTKYFVAVLVALWIAGTITWLQCVGASLLCYIALGGHHTIWLAYKTLPRDLVAGVRYLRLRLLVRWAQGSDYCLADLFERNVVKNPYKVALIWEGKKWTFKQLSDYSNKVADVLKKKNLKKGDCLALVMTNRPEYVATWLGASKLGIITALINYNLKHKSLYHCIAVAKANIVICSHDLVHSVLEVQPLMPGMQVLVSCCNGAPLPQDTPIPYVSLDAELEKASAELPEELQSVHFSDKLLYIYTSGTTGLPKAAVITNARYLFFCGAVQFLADLHHDDVIYNPLPLYHTAGGMVGMGQVLVFNATAVIRTKLSVTQYWPECVQYNCTVAQYVGEVCRYLLNSPPQPTDTQHKVRVMFGNGVRPQIWEAFTSRFNMPVIAEFYGATESNANIMNYEGKPGACGFLPLLFPKAYPVTLIRVDEHSGLPVRGEDSLCVVCKPGEPGEFVGKILPSDPLRRFDGYADTEASSKKIVRDVFRRGDMAFLSGDILVMDEVGYVYFKDRTGDTFRWRGENVSTAEVEDRLSHAADDADAVVFGVEVPGCEGKAGMGVVVASAASLQQRLPQLLASLRRDLPAYAVPLFLRAVADIDTTGTFKLRKVDLQKEGYNLPSLLKSPEEDGHCLFFLDQTCQQYVPLTSQLLQDILHKKCRL</sequence>
<dbReference type="GO" id="GO:0004467">
    <property type="term" value="F:long-chain fatty acid-CoA ligase activity"/>
    <property type="evidence" value="ECO:0007669"/>
    <property type="project" value="TreeGrafter"/>
</dbReference>
<dbReference type="GeneID" id="108682014"/>
<feature type="domain" description="AMP-dependent synthetase/ligase" evidence="20">
    <location>
        <begin position="82"/>
        <end position="449"/>
    </location>
</feature>
<evidence type="ECO:0000256" key="17">
    <source>
        <dbReference type="ARBA" id="ARBA00060276"/>
    </source>
</evidence>
<dbReference type="OrthoDB" id="288590at2759"/>
<dbReference type="InterPro" id="IPR025110">
    <property type="entry name" value="AMP-bd_C"/>
</dbReference>
<dbReference type="Pfam" id="PF13193">
    <property type="entry name" value="AMP-binding_C"/>
    <property type="match status" value="1"/>
</dbReference>
<comment type="catalytic activity">
    <reaction evidence="16">
        <text>tetracosanoate + ATP + CoA = tetracosanoyl-CoA + AMP + diphosphate</text>
        <dbReference type="Rhea" id="RHEA:33639"/>
        <dbReference type="ChEBI" id="CHEBI:30616"/>
        <dbReference type="ChEBI" id="CHEBI:31014"/>
        <dbReference type="ChEBI" id="CHEBI:33019"/>
        <dbReference type="ChEBI" id="CHEBI:57287"/>
        <dbReference type="ChEBI" id="CHEBI:65052"/>
        <dbReference type="ChEBI" id="CHEBI:456215"/>
    </reaction>
    <physiologicalReaction direction="left-to-right" evidence="16">
        <dbReference type="Rhea" id="RHEA:33640"/>
    </physiologicalReaction>
</comment>
<keyword evidence="12" id="KW-0576">Peroxisome</keyword>
<evidence type="ECO:0000256" key="12">
    <source>
        <dbReference type="ARBA" id="ARBA00023140"/>
    </source>
</evidence>
<evidence type="ECO:0000256" key="15">
    <source>
        <dbReference type="ARBA" id="ARBA00046271"/>
    </source>
</evidence>
<evidence type="ECO:0000256" key="2">
    <source>
        <dbReference type="ARBA" id="ARBA00006432"/>
    </source>
</evidence>
<dbReference type="GO" id="GO:0044539">
    <property type="term" value="P:long-chain fatty acid import into cell"/>
    <property type="evidence" value="ECO:0007669"/>
    <property type="project" value="TreeGrafter"/>
</dbReference>